<feature type="domain" description="DUF7794" evidence="3">
    <location>
        <begin position="32"/>
        <end position="296"/>
    </location>
</feature>
<feature type="signal peptide" evidence="2">
    <location>
        <begin position="1"/>
        <end position="25"/>
    </location>
</feature>
<dbReference type="GO" id="GO:0012505">
    <property type="term" value="C:endomembrane system"/>
    <property type="evidence" value="ECO:0007669"/>
    <property type="project" value="TreeGrafter"/>
</dbReference>
<evidence type="ECO:0000259" key="3">
    <source>
        <dbReference type="Pfam" id="PF25070"/>
    </source>
</evidence>
<dbReference type="PANTHER" id="PTHR37735">
    <property type="entry name" value="OS08G0567000 PROTEIN"/>
    <property type="match status" value="1"/>
</dbReference>
<evidence type="ECO:0000256" key="2">
    <source>
        <dbReference type="SAM" id="SignalP"/>
    </source>
</evidence>
<keyword evidence="1" id="KW-0472">Membrane</keyword>
<feature type="chain" id="PRO_5031227026" description="DUF7794 domain-containing protein" evidence="2">
    <location>
        <begin position="26"/>
        <end position="391"/>
    </location>
</feature>
<dbReference type="AlphaFoldDB" id="A0A7S1SY56"/>
<organism evidence="4">
    <name type="scientific">Tetraselmis chuii</name>
    <dbReference type="NCBI Taxonomy" id="63592"/>
    <lineage>
        <taxon>Eukaryota</taxon>
        <taxon>Viridiplantae</taxon>
        <taxon>Chlorophyta</taxon>
        <taxon>core chlorophytes</taxon>
        <taxon>Chlorodendrophyceae</taxon>
        <taxon>Chlorodendrales</taxon>
        <taxon>Chlorodendraceae</taxon>
        <taxon>Tetraselmis</taxon>
    </lineage>
</organism>
<keyword evidence="1" id="KW-1133">Transmembrane helix</keyword>
<keyword evidence="1" id="KW-0812">Transmembrane</keyword>
<dbReference type="EMBL" id="HBGG01027781">
    <property type="protein sequence ID" value="CAD9212093.1"/>
    <property type="molecule type" value="Transcribed_RNA"/>
</dbReference>
<gene>
    <name evidence="4" type="ORF">TCHU04912_LOCUS14332</name>
</gene>
<name>A0A7S1SY56_9CHLO</name>
<dbReference type="Pfam" id="PF25070">
    <property type="entry name" value="DUF7794"/>
    <property type="match status" value="1"/>
</dbReference>
<evidence type="ECO:0000313" key="4">
    <source>
        <dbReference type="EMBL" id="CAD9212093.1"/>
    </source>
</evidence>
<evidence type="ECO:0000256" key="1">
    <source>
        <dbReference type="SAM" id="Phobius"/>
    </source>
</evidence>
<accession>A0A7S1SY56</accession>
<reference evidence="4" key="1">
    <citation type="submission" date="2021-01" db="EMBL/GenBank/DDBJ databases">
        <authorList>
            <person name="Corre E."/>
            <person name="Pelletier E."/>
            <person name="Niang G."/>
            <person name="Scheremetjew M."/>
            <person name="Finn R."/>
            <person name="Kale V."/>
            <person name="Holt S."/>
            <person name="Cochrane G."/>
            <person name="Meng A."/>
            <person name="Brown T."/>
            <person name="Cohen L."/>
        </authorList>
    </citation>
    <scope>NUCLEOTIDE SEQUENCE</scope>
    <source>
        <strain evidence="4">PLY429</strain>
    </source>
</reference>
<dbReference type="PANTHER" id="PTHR37735:SF1">
    <property type="entry name" value="OS08G0567000 PROTEIN"/>
    <property type="match status" value="1"/>
</dbReference>
<sequence>MRATRVCVCLAALVAAVLLPAAVVANELNQPGVLLLDSPSRPFLREQSQNSDALLVDALPTLLSSLLGLPPSSTVSPEVAGQVDQLSLPNVFHKPSAVFTINIAGVDAGHGKEFLKKGQAGMLREVKSSAAEMMQGMDSLFPAISQTVDHLPLDFFAMQECDAACVEASLTKAAASVKGVYTSAAEYMNGTLQLQSAGREPVILKLSNDADRVFAMEMSNLHMTMTNIVSGMTARAAPVAGQATKYMDCTMMGLQMLRDTYGADSEEFQAAYESVVALTNNVMEDLCRCHGDRVMGQVNLLGDVAVERSSPANMMPVMEWREEAQPMRARMLQESAPAAVSEEDAGTNWSKGALLWVTFWILLWFTWMCIYALCTMPFKQDSLLYAKGKAE</sequence>
<proteinExistence type="predicted"/>
<protein>
    <recommendedName>
        <fullName evidence="3">DUF7794 domain-containing protein</fullName>
    </recommendedName>
</protein>
<dbReference type="InterPro" id="IPR056696">
    <property type="entry name" value="DUF7794"/>
</dbReference>
<keyword evidence="2" id="KW-0732">Signal</keyword>
<feature type="transmembrane region" description="Helical" evidence="1">
    <location>
        <begin position="353"/>
        <end position="374"/>
    </location>
</feature>